<gene>
    <name evidence="5" type="ORF">DT351_00865</name>
</gene>
<evidence type="ECO:0000259" key="3">
    <source>
        <dbReference type="Pfam" id="PF06030"/>
    </source>
</evidence>
<feature type="domain" description="WxL Interacting Protein peptidoglycan binding" evidence="3">
    <location>
        <begin position="36"/>
        <end position="154"/>
    </location>
</feature>
<name>A0A385ABJ3_LATCU</name>
<feature type="chain" id="PRO_5017193544" evidence="2">
    <location>
        <begin position="32"/>
        <end position="346"/>
    </location>
</feature>
<feature type="signal peptide" evidence="2">
    <location>
        <begin position="1"/>
        <end position="31"/>
    </location>
</feature>
<dbReference type="Pfam" id="PF11797">
    <property type="entry name" value="WxLIP_HBD"/>
    <property type="match status" value="1"/>
</dbReference>
<dbReference type="Pfam" id="PF06030">
    <property type="entry name" value="WxLIP_PGBD"/>
    <property type="match status" value="1"/>
</dbReference>
<evidence type="ECO:0000256" key="1">
    <source>
        <dbReference type="SAM" id="Phobius"/>
    </source>
</evidence>
<dbReference type="EMBL" id="CP031003">
    <property type="protein sequence ID" value="AXN35009.1"/>
    <property type="molecule type" value="Genomic_DNA"/>
</dbReference>
<accession>A0A385ABJ3</accession>
<evidence type="ECO:0000313" key="6">
    <source>
        <dbReference type="Proteomes" id="UP000257607"/>
    </source>
</evidence>
<organism evidence="5 6">
    <name type="scientific">Latilactobacillus curvatus</name>
    <name type="common">Lactobacillus curvatus</name>
    <dbReference type="NCBI Taxonomy" id="28038"/>
    <lineage>
        <taxon>Bacteria</taxon>
        <taxon>Bacillati</taxon>
        <taxon>Bacillota</taxon>
        <taxon>Bacilli</taxon>
        <taxon>Lactobacillales</taxon>
        <taxon>Lactobacillaceae</taxon>
        <taxon>Latilactobacillus</taxon>
    </lineage>
</organism>
<protein>
    <submittedName>
        <fullName evidence="5">DUF916 and DUF3324 domain-containing protein</fullName>
    </submittedName>
</protein>
<dbReference type="AlphaFoldDB" id="A0A385ABJ3"/>
<feature type="transmembrane region" description="Helical" evidence="1">
    <location>
        <begin position="316"/>
        <end position="337"/>
    </location>
</feature>
<keyword evidence="1" id="KW-0812">Transmembrane</keyword>
<dbReference type="Proteomes" id="UP000257607">
    <property type="component" value="Chromosome"/>
</dbReference>
<evidence type="ECO:0000256" key="2">
    <source>
        <dbReference type="SAM" id="SignalP"/>
    </source>
</evidence>
<dbReference type="InterPro" id="IPR010317">
    <property type="entry name" value="WxLIP_PGBD"/>
</dbReference>
<sequence>MRRMKQRFGLLLAVVATFGLMLMVSHQPVQAEKVTYSVTPVYPDNQTDTELGYYDLKVTPGQKQEVGVRVQNSGTKPITVDVTPTTATTNENGLIDYTGTNTKRDSSLKYSFSDMMSGAQRVKVPANGEQTVTFDLTVPNESFKGLVLGGFYISQVPKSQVDQALERKGGATLTNQYSYILAAKLTESDEMVHPSLRLNKVKAGLLNSHTAVLANVQNVKANSVGKMVVKGEIRKVGSNKVLYQNKRSDLEMAPNSNFNYGIDLKNQPLKAGKYNIKLRVTSNKGSWLLSKNFEITRQEVAKYNDKTVELPENNNWWLYVIIGIMIVIILLLIILLWRKSRKDKEQ</sequence>
<evidence type="ECO:0000313" key="5">
    <source>
        <dbReference type="EMBL" id="AXN35009.1"/>
    </source>
</evidence>
<evidence type="ECO:0000259" key="4">
    <source>
        <dbReference type="Pfam" id="PF11797"/>
    </source>
</evidence>
<keyword evidence="2" id="KW-0732">Signal</keyword>
<dbReference type="RefSeq" id="WP_116843369.1">
    <property type="nucleotide sequence ID" value="NZ_CP016470.1"/>
</dbReference>
<feature type="domain" description="WxL Interacting Protein host binding" evidence="4">
    <location>
        <begin position="170"/>
        <end position="304"/>
    </location>
</feature>
<keyword evidence="1" id="KW-1133">Transmembrane helix</keyword>
<reference evidence="5 6" key="1">
    <citation type="submission" date="2018-07" db="EMBL/GenBank/DDBJ databases">
        <title>Lactobacillus curvatus genome sequence.</title>
        <authorList>
            <person name="Prechtl R."/>
        </authorList>
    </citation>
    <scope>NUCLEOTIDE SEQUENCE [LARGE SCALE GENOMIC DNA]</scope>
    <source>
        <strain evidence="5 6">TMW 1.1928</strain>
    </source>
</reference>
<keyword evidence="1" id="KW-0472">Membrane</keyword>
<proteinExistence type="predicted"/>
<dbReference type="InterPro" id="IPR021759">
    <property type="entry name" value="WxLIP_HBD"/>
</dbReference>